<feature type="transmembrane region" description="Helical" evidence="5">
    <location>
        <begin position="139"/>
        <end position="162"/>
    </location>
</feature>
<evidence type="ECO:0000256" key="3">
    <source>
        <dbReference type="ARBA" id="ARBA00023012"/>
    </source>
</evidence>
<dbReference type="PANTHER" id="PTHR24421">
    <property type="entry name" value="NITRATE/NITRITE SENSOR PROTEIN NARX-RELATED"/>
    <property type="match status" value="1"/>
</dbReference>
<feature type="transmembrane region" description="Helical" evidence="5">
    <location>
        <begin position="168"/>
        <end position="188"/>
    </location>
</feature>
<keyword evidence="8" id="KW-1185">Reference proteome</keyword>
<dbReference type="EMBL" id="BONX01000053">
    <property type="protein sequence ID" value="GIH00428.1"/>
    <property type="molecule type" value="Genomic_DNA"/>
</dbReference>
<evidence type="ECO:0000256" key="5">
    <source>
        <dbReference type="SAM" id="Phobius"/>
    </source>
</evidence>
<keyword evidence="1" id="KW-0808">Transferase</keyword>
<feature type="region of interest" description="Disordered" evidence="4">
    <location>
        <begin position="643"/>
        <end position="668"/>
    </location>
</feature>
<feature type="transmembrane region" description="Helical" evidence="5">
    <location>
        <begin position="331"/>
        <end position="350"/>
    </location>
</feature>
<feature type="transmembrane region" description="Helical" evidence="5">
    <location>
        <begin position="431"/>
        <end position="454"/>
    </location>
</feature>
<keyword evidence="5" id="KW-1133">Transmembrane helix</keyword>
<comment type="caution">
    <text evidence="7">The sequence shown here is derived from an EMBL/GenBank/DDBJ whole genome shotgun (WGS) entry which is preliminary data.</text>
</comment>
<organism evidence="7 8">
    <name type="scientific">Plantactinospora mayteni</name>
    <dbReference type="NCBI Taxonomy" id="566021"/>
    <lineage>
        <taxon>Bacteria</taxon>
        <taxon>Bacillati</taxon>
        <taxon>Actinomycetota</taxon>
        <taxon>Actinomycetes</taxon>
        <taxon>Micromonosporales</taxon>
        <taxon>Micromonosporaceae</taxon>
        <taxon>Plantactinospora</taxon>
    </lineage>
</organism>
<evidence type="ECO:0000313" key="8">
    <source>
        <dbReference type="Proteomes" id="UP000621500"/>
    </source>
</evidence>
<feature type="transmembrane region" description="Helical" evidence="5">
    <location>
        <begin position="362"/>
        <end position="385"/>
    </location>
</feature>
<gene>
    <name evidence="7" type="ORF">Pma05_70000</name>
</gene>
<feature type="transmembrane region" description="Helical" evidence="5">
    <location>
        <begin position="115"/>
        <end position="132"/>
    </location>
</feature>
<dbReference type="Gene3D" id="1.20.5.1930">
    <property type="match status" value="1"/>
</dbReference>
<keyword evidence="3" id="KW-0902">Two-component regulatory system</keyword>
<name>A0ABQ4F0I1_9ACTN</name>
<proteinExistence type="predicted"/>
<sequence>MDELMARPRVFPGLPGRCLPALLGGLGGCLFLVVWTSPRYANGLPPFIDTPRHGGLQGGGWAFLLVPVAATVVGLCALRWWPYLLVVAGLLTVPDVLSTSAGLTFPLAVSAVAKAGYPLAILGVLACAQSLVPHSTGWGAAITGLSTGAQLFGSVIAGAGWLTSNSDIPAWHTGLAVLGFVGVSWAAWRGRRGDPGAIGLVDAAGWSWRRGRLVVIGALVACLALPLALLTTERMAALLGVNFTALYLRSFVESAIVGAITLVAATGIGLVAGLWSVGAALIAATMRIAVVAPMIIALAALAFSGPLGWLCALAGVLLGAVVAGSRWRIPLASALTVLAAVALFIAYAATSGQPEKLADQRIAIPASLILVVITAAATAVVGATAPVLAPRGALPAMLGPVTAVLAAGGLQTVQTTYLRDGSPVGSYLNPVFHLTTSAVLLLVAGAAIGGLGFAQQIAVRRAERKQAEQIRQDAATAERERLARSIHDGVLQVLTLVQRHGSDLGGQGTQLATLAAEQEVALRTLLTGAASPHADGDQDLGALLTALASPRFEVAAPAEPVLLPAHTAGELAAAVQAALDNVRRHAGPGARAWVLLEDEEDTVRVTVRDDGIGFLPERLAEAAEAGRLGVAQSMRGRIADLDGTTTISSSPGEGTEVEFSVPRRAHRT</sequence>
<dbReference type="Pfam" id="PF02518">
    <property type="entry name" value="HATPase_c"/>
    <property type="match status" value="1"/>
</dbReference>
<protein>
    <recommendedName>
        <fullName evidence="6">Histidine kinase/HSP90-like ATPase domain-containing protein</fullName>
    </recommendedName>
</protein>
<dbReference type="InterPro" id="IPR003594">
    <property type="entry name" value="HATPase_dom"/>
</dbReference>
<dbReference type="Proteomes" id="UP000621500">
    <property type="component" value="Unassembled WGS sequence"/>
</dbReference>
<dbReference type="InterPro" id="IPR036890">
    <property type="entry name" value="HATPase_C_sf"/>
</dbReference>
<feature type="transmembrane region" description="Helical" evidence="5">
    <location>
        <begin position="58"/>
        <end position="78"/>
    </location>
</feature>
<evidence type="ECO:0000313" key="7">
    <source>
        <dbReference type="EMBL" id="GIH00428.1"/>
    </source>
</evidence>
<dbReference type="CDD" id="cd16917">
    <property type="entry name" value="HATPase_UhpB-NarQ-NarX-like"/>
    <property type="match status" value="1"/>
</dbReference>
<keyword evidence="5" id="KW-0812">Transmembrane</keyword>
<evidence type="ECO:0000259" key="6">
    <source>
        <dbReference type="Pfam" id="PF02518"/>
    </source>
</evidence>
<dbReference type="SUPFAM" id="SSF55874">
    <property type="entry name" value="ATPase domain of HSP90 chaperone/DNA topoisomerase II/histidine kinase"/>
    <property type="match status" value="1"/>
</dbReference>
<evidence type="ECO:0000256" key="1">
    <source>
        <dbReference type="ARBA" id="ARBA00022679"/>
    </source>
</evidence>
<keyword evidence="5" id="KW-0472">Membrane</keyword>
<feature type="transmembrane region" description="Helical" evidence="5">
    <location>
        <begin position="213"/>
        <end position="231"/>
    </location>
</feature>
<dbReference type="NCBIfam" id="NF047322">
    <property type="entry name" value="HK_morpho_MacS"/>
    <property type="match status" value="1"/>
</dbReference>
<accession>A0ABQ4F0I1</accession>
<keyword evidence="2" id="KW-0418">Kinase</keyword>
<dbReference type="Gene3D" id="3.30.565.10">
    <property type="entry name" value="Histidine kinase-like ATPase, C-terminal domain"/>
    <property type="match status" value="1"/>
</dbReference>
<feature type="transmembrane region" description="Helical" evidence="5">
    <location>
        <begin position="279"/>
        <end position="301"/>
    </location>
</feature>
<evidence type="ECO:0000256" key="4">
    <source>
        <dbReference type="SAM" id="MobiDB-lite"/>
    </source>
</evidence>
<feature type="transmembrane region" description="Helical" evidence="5">
    <location>
        <begin position="85"/>
        <end position="109"/>
    </location>
</feature>
<feature type="transmembrane region" description="Helical" evidence="5">
    <location>
        <begin position="251"/>
        <end position="272"/>
    </location>
</feature>
<dbReference type="InterPro" id="IPR050482">
    <property type="entry name" value="Sensor_HK_TwoCompSys"/>
</dbReference>
<feature type="compositionally biased region" description="Polar residues" evidence="4">
    <location>
        <begin position="643"/>
        <end position="652"/>
    </location>
</feature>
<dbReference type="PROSITE" id="PS51257">
    <property type="entry name" value="PROKAR_LIPOPROTEIN"/>
    <property type="match status" value="1"/>
</dbReference>
<evidence type="ECO:0000256" key="2">
    <source>
        <dbReference type="ARBA" id="ARBA00022777"/>
    </source>
</evidence>
<feature type="domain" description="Histidine kinase/HSP90-like ATPase" evidence="6">
    <location>
        <begin position="571"/>
        <end position="664"/>
    </location>
</feature>
<dbReference type="RefSeq" id="WP_203861739.1">
    <property type="nucleotide sequence ID" value="NZ_BAAAZQ010000023.1"/>
</dbReference>
<dbReference type="PANTHER" id="PTHR24421:SF61">
    <property type="entry name" value="OXYGEN SENSOR HISTIDINE KINASE NREB"/>
    <property type="match status" value="1"/>
</dbReference>
<reference evidence="7 8" key="1">
    <citation type="submission" date="2021-01" db="EMBL/GenBank/DDBJ databases">
        <title>Whole genome shotgun sequence of Plantactinospora mayteni NBRC 109088.</title>
        <authorList>
            <person name="Komaki H."/>
            <person name="Tamura T."/>
        </authorList>
    </citation>
    <scope>NUCLEOTIDE SEQUENCE [LARGE SCALE GENOMIC DNA]</scope>
    <source>
        <strain evidence="7 8">NBRC 109088</strain>
    </source>
</reference>
<feature type="transmembrane region" description="Helical" evidence="5">
    <location>
        <begin position="21"/>
        <end position="38"/>
    </location>
</feature>